<accession>A0A5B2WPS1</accession>
<dbReference type="InterPro" id="IPR007698">
    <property type="entry name" value="AlaDH/PNT_NAD(H)-bd"/>
</dbReference>
<dbReference type="GO" id="GO:0005886">
    <property type="term" value="C:plasma membrane"/>
    <property type="evidence" value="ECO:0007669"/>
    <property type="project" value="TreeGrafter"/>
</dbReference>
<reference evidence="4 5" key="2">
    <citation type="submission" date="2019-09" db="EMBL/GenBank/DDBJ databases">
        <authorList>
            <person name="Jin C."/>
        </authorList>
    </citation>
    <scope>NUCLEOTIDE SEQUENCE [LARGE SCALE GENOMIC DNA]</scope>
    <source>
        <strain evidence="4 5">AN110305</strain>
    </source>
</reference>
<evidence type="ECO:0000259" key="3">
    <source>
        <dbReference type="SMART" id="SM01003"/>
    </source>
</evidence>
<reference evidence="4 5" key="1">
    <citation type="submission" date="2019-09" db="EMBL/GenBank/DDBJ databases">
        <title>Goodfellowia gen. nov., a new genus of the Pseudonocardineae related to Actinoalloteichus, containing Goodfellowia coeruleoviolacea gen. nov., comb. nov. gen. nov., comb. nov.</title>
        <authorList>
            <person name="Labeda D."/>
        </authorList>
    </citation>
    <scope>NUCLEOTIDE SEQUENCE [LARGE SCALE GENOMIC DNA]</scope>
    <source>
        <strain evidence="4 5">AN110305</strain>
    </source>
</reference>
<dbReference type="SMART" id="SM01002">
    <property type="entry name" value="AlaDh_PNT_C"/>
    <property type="match status" value="1"/>
</dbReference>
<dbReference type="Pfam" id="PF05222">
    <property type="entry name" value="AlaDh_PNT_N"/>
    <property type="match status" value="1"/>
</dbReference>
<protein>
    <submittedName>
        <fullName evidence="4">Uncharacterized protein</fullName>
    </submittedName>
</protein>
<evidence type="ECO:0000313" key="5">
    <source>
        <dbReference type="Proteomes" id="UP000323454"/>
    </source>
</evidence>
<keyword evidence="1" id="KW-0560">Oxidoreductase</keyword>
<dbReference type="OrthoDB" id="8432549at2"/>
<feature type="domain" description="Alanine dehydrogenase/pyridine nucleotide transhydrogenase N-terminal" evidence="3">
    <location>
        <begin position="3"/>
        <end position="133"/>
    </location>
</feature>
<dbReference type="PANTHER" id="PTHR42795:SF1">
    <property type="entry name" value="ALANINE DEHYDROGENASE"/>
    <property type="match status" value="1"/>
</dbReference>
<name>A0A5B2WPS1_9PSEU</name>
<dbReference type="Pfam" id="PF01262">
    <property type="entry name" value="AlaDh_PNT_C"/>
    <property type="match status" value="1"/>
</dbReference>
<dbReference type="InterPro" id="IPR036291">
    <property type="entry name" value="NAD(P)-bd_dom_sf"/>
</dbReference>
<dbReference type="InterPro" id="IPR007886">
    <property type="entry name" value="AlaDH/PNT_N"/>
</dbReference>
<sequence length="363" mass="37090">MIGFPRESTPGDRRTLLTPTVVRLLNEAGFTVLAEPGLALGIGCPDELLAAEGVQFASAEEVWSAPLVLRYKCTDPEDMGRLSPDQSIGGLFHAEGDPGMLAALTVSRATVYSYEFLTEDGQFPLAVAGSQIAGVQAVHLGVQALQLPAGRGVLLGAVTSAEPAEVVVIGCGNVGSAAADTAAALGASVTVLARTEPAAASYRSRTPHGVQVVVNTPSTLARLLTEADLVIGAILISTFDTPPMITEADLATMKPGAVIVDATCGYGPGYLPTAGPTQSPGAPPHVVGGVLHVKVDTLPALVPRTASSAYTAAAAPYLLRLAQHVLHGTEDLAIASACIAHAGELVHLVCRQHAAFYELGASA</sequence>
<dbReference type="SUPFAM" id="SSF51735">
    <property type="entry name" value="NAD(P)-binding Rossmann-fold domains"/>
    <property type="match status" value="1"/>
</dbReference>
<gene>
    <name evidence="4" type="ORF">F0L68_34620</name>
</gene>
<dbReference type="AlphaFoldDB" id="A0A5B2WPS1"/>
<dbReference type="EMBL" id="VUOB01000073">
    <property type="protein sequence ID" value="KAA2252722.1"/>
    <property type="molecule type" value="Genomic_DNA"/>
</dbReference>
<evidence type="ECO:0000259" key="2">
    <source>
        <dbReference type="SMART" id="SM01002"/>
    </source>
</evidence>
<dbReference type="Proteomes" id="UP000323454">
    <property type="component" value="Unassembled WGS sequence"/>
</dbReference>
<dbReference type="GO" id="GO:0000286">
    <property type="term" value="F:alanine dehydrogenase activity"/>
    <property type="evidence" value="ECO:0007669"/>
    <property type="project" value="TreeGrafter"/>
</dbReference>
<dbReference type="PANTHER" id="PTHR42795">
    <property type="entry name" value="ALANINE DEHYDROGENASE"/>
    <property type="match status" value="1"/>
</dbReference>
<evidence type="ECO:0000313" key="4">
    <source>
        <dbReference type="EMBL" id="KAA2252722.1"/>
    </source>
</evidence>
<keyword evidence="5" id="KW-1185">Reference proteome</keyword>
<evidence type="ECO:0000256" key="1">
    <source>
        <dbReference type="ARBA" id="ARBA00023002"/>
    </source>
</evidence>
<feature type="domain" description="Alanine dehydrogenase/pyridine nucleotide transhydrogenase NAD(H)-binding" evidence="2">
    <location>
        <begin position="144"/>
        <end position="294"/>
    </location>
</feature>
<organism evidence="4 5">
    <name type="scientific">Solihabitans fulvus</name>
    <dbReference type="NCBI Taxonomy" id="1892852"/>
    <lineage>
        <taxon>Bacteria</taxon>
        <taxon>Bacillati</taxon>
        <taxon>Actinomycetota</taxon>
        <taxon>Actinomycetes</taxon>
        <taxon>Pseudonocardiales</taxon>
        <taxon>Pseudonocardiaceae</taxon>
        <taxon>Solihabitans</taxon>
    </lineage>
</organism>
<proteinExistence type="predicted"/>
<comment type="caution">
    <text evidence="4">The sequence shown here is derived from an EMBL/GenBank/DDBJ whole genome shotgun (WGS) entry which is preliminary data.</text>
</comment>
<dbReference type="Gene3D" id="3.40.50.720">
    <property type="entry name" value="NAD(P)-binding Rossmann-like Domain"/>
    <property type="match status" value="2"/>
</dbReference>
<dbReference type="SUPFAM" id="SSF52283">
    <property type="entry name" value="Formate/glycerate dehydrogenase catalytic domain-like"/>
    <property type="match status" value="1"/>
</dbReference>
<dbReference type="GO" id="GO:0006524">
    <property type="term" value="P:alanine catabolic process"/>
    <property type="evidence" value="ECO:0007669"/>
    <property type="project" value="TreeGrafter"/>
</dbReference>
<dbReference type="SMART" id="SM01003">
    <property type="entry name" value="AlaDh_PNT_N"/>
    <property type="match status" value="1"/>
</dbReference>